<dbReference type="InterPro" id="IPR013688">
    <property type="entry name" value="GBS_Bsp-like"/>
</dbReference>
<dbReference type="SUPFAM" id="SSF53187">
    <property type="entry name" value="Zn-dependent exopeptidases"/>
    <property type="match status" value="1"/>
</dbReference>
<organism evidence="5 6">
    <name type="scientific">Streptococcus suis</name>
    <dbReference type="NCBI Taxonomy" id="1307"/>
    <lineage>
        <taxon>Bacteria</taxon>
        <taxon>Bacillati</taxon>
        <taxon>Bacillota</taxon>
        <taxon>Bacilli</taxon>
        <taxon>Lactobacillales</taxon>
        <taxon>Streptococcaceae</taxon>
        <taxon>Streptococcus</taxon>
    </lineage>
</organism>
<dbReference type="PANTHER" id="PTHR30404:SF0">
    <property type="entry name" value="N-ACETYLMURAMOYL-L-ALANINE AMIDASE AMIC"/>
    <property type="match status" value="1"/>
</dbReference>
<sequence>MKKKSLLFLSLCAWTLQSHLVHANTLSETSNQVSQGTESESQSSNSNTATVEATSVSPAVASTGTAQSNNVVSDTGSEDTTTISSSTVSNTSASVPASSIKPSTNAVASSIKKTTSSTNTVTSATQARSASISAATSQVSNTNSVATASTTVAPSVATNNSTTASTQSNSSTVSDTTPNLVSVSNIDSQKGTYDVRITNVSSSKEIKTVFVPTWTEVNGQDDIIWYEAKRQLDNSYRLTVNKAQHNNITGKYHSHVYYLAKDGSLTGVGTTSATLQAPKPTGTVSVANVNTKTGTYDVVVKNVYSPTSIDKVLIPTWTSNKGQDDIVWHEASRQADGSYKYTVKKTEHKNETGTYISHVYYRGKDGKQTYIGATTADLSSSSSQSNTSNKLSGTITISNINAENGSFVVKITNVSSPNGVKSVSVPTWTENKSVDDIVFHEAVRQPDGSYEAVIKKSEHKNEIGKYITTVYYHGNDGSRTFVGTKTVTLPAAQTVVKTSEKASGKVTVSNINANTGTYDVVISDVKSPVALDKVLVPTWTSNKGQDDIIWHEASRQADGSYKYTVKKTEHKNEIGAYISHVYYQGKDGKRTFIGSTTANIPAAPTPVKASGKVTVSNINANTGTYDVVISDVKSPVALDKVLVPTWTSNKGQDDIIWHEASRQADGSYKYTVKKTEHKNETGTYISHVYYKGKDGKSTFIGSTTANIPAAPAQSTISDKLSGTITVSNINAENGSFVVKITNVASPNGVKSVIVPTWTENKSVDDIVFHEAVRQSDGSYEVTIKKSEHKNETGKYITTVYYQGKDGNRTFVGTTNVTLPASETVEKSTEKASGKVTVSNVNSNSGTYDVAISEVKSPVAIDKVLVPTWTENKGQDDIIWHEASRQPDGTYKYTVKKFEHNNEIGKYVSHVYYRGTDGSMTGVGAVTAELKGSTTPAKASGTISVTNINSQTGSFDVIIKNVYSPVALDKVLVPTWTDNKDQDDIIWHEASRQADGSYRLTVLSSQHKNESGRYTSHVYYRGKDGSMAMVGATSANLPAGAYSQRSPQRSYTVYIDPGHGGADSGASYGGVHEKNLAMNVANKLKANLLALGINVLMTRTGDYNVDYVTERSRMVNSSNADLFISLHFNATGAGTTTARGIETYWYQSNPSYPSKINQAYHNNPTRLAESQTLANQIQSSLIKETGAYNRGVKRETFAVLRETKIPAVLVEMGFMDNPSELQVIKQDSYQTKLAKALADGIVNWYGAVGGK</sequence>
<feature type="compositionally biased region" description="Polar residues" evidence="2">
    <location>
        <begin position="49"/>
        <end position="72"/>
    </location>
</feature>
<feature type="region of interest" description="Disordered" evidence="2">
    <location>
        <begin position="31"/>
        <end position="122"/>
    </location>
</feature>
<feature type="domain" description="MurNAc-LAA" evidence="4">
    <location>
        <begin position="1111"/>
        <end position="1241"/>
    </location>
</feature>
<evidence type="ECO:0000313" key="6">
    <source>
        <dbReference type="Proteomes" id="UP000072794"/>
    </source>
</evidence>
<dbReference type="Pfam" id="PF08481">
    <property type="entry name" value="GBS_Bsp-like"/>
    <property type="match status" value="8"/>
</dbReference>
<dbReference type="EC" id="3.5.1.28" evidence="5"/>
<dbReference type="PANTHER" id="PTHR30404">
    <property type="entry name" value="N-ACETYLMURAMOYL-L-ALANINE AMIDASE"/>
    <property type="match status" value="1"/>
</dbReference>
<accession>A0A0Z8HJM8</accession>
<dbReference type="GO" id="GO:0009253">
    <property type="term" value="P:peptidoglycan catabolic process"/>
    <property type="evidence" value="ECO:0007669"/>
    <property type="project" value="InterPro"/>
</dbReference>
<keyword evidence="1 5" id="KW-0378">Hydrolase</keyword>
<feature type="signal peptide" evidence="3">
    <location>
        <begin position="1"/>
        <end position="23"/>
    </location>
</feature>
<dbReference type="Proteomes" id="UP000072794">
    <property type="component" value="Unassembled WGS sequence"/>
</dbReference>
<evidence type="ECO:0000256" key="1">
    <source>
        <dbReference type="ARBA" id="ARBA00022801"/>
    </source>
</evidence>
<proteinExistence type="predicted"/>
<feature type="compositionally biased region" description="Low complexity" evidence="2">
    <location>
        <begin position="34"/>
        <end position="48"/>
    </location>
</feature>
<evidence type="ECO:0000256" key="3">
    <source>
        <dbReference type="SAM" id="SignalP"/>
    </source>
</evidence>
<dbReference type="Gene3D" id="3.40.630.40">
    <property type="entry name" value="Zn-dependent exopeptidases"/>
    <property type="match status" value="1"/>
</dbReference>
<dbReference type="InterPro" id="IPR050695">
    <property type="entry name" value="N-acetylmuramoyl_amidase_3"/>
</dbReference>
<dbReference type="Pfam" id="PF01520">
    <property type="entry name" value="Amidase_3"/>
    <property type="match status" value="1"/>
</dbReference>
<dbReference type="SMART" id="SM00646">
    <property type="entry name" value="Ami_3"/>
    <property type="match status" value="1"/>
</dbReference>
<dbReference type="RefSeq" id="WP_079761376.1">
    <property type="nucleotide sequence ID" value="NZ_CEDY01000039.1"/>
</dbReference>
<protein>
    <submittedName>
        <fullName evidence="5">N-acetylmuramoyl-L-alanine amidase</fullName>
        <ecNumber evidence="5">3.5.1.28</ecNumber>
    </submittedName>
</protein>
<feature type="compositionally biased region" description="Low complexity" evidence="2">
    <location>
        <begin position="73"/>
        <end position="122"/>
    </location>
</feature>
<gene>
    <name evidence="5" type="primary">lytC</name>
    <name evidence="5" type="ORF">ERS132414_02376</name>
</gene>
<evidence type="ECO:0000259" key="4">
    <source>
        <dbReference type="SMART" id="SM00646"/>
    </source>
</evidence>
<dbReference type="EMBL" id="FIHA01000085">
    <property type="protein sequence ID" value="CYV18416.1"/>
    <property type="molecule type" value="Genomic_DNA"/>
</dbReference>
<evidence type="ECO:0000313" key="5">
    <source>
        <dbReference type="EMBL" id="CYV18416.1"/>
    </source>
</evidence>
<dbReference type="CDD" id="cd02696">
    <property type="entry name" value="MurNAc-LAA"/>
    <property type="match status" value="1"/>
</dbReference>
<name>A0A0Z8HJM8_STRSU</name>
<dbReference type="Gene3D" id="2.60.40.3760">
    <property type="match status" value="8"/>
</dbReference>
<keyword evidence="3" id="KW-0732">Signal</keyword>
<dbReference type="GO" id="GO:0030288">
    <property type="term" value="C:outer membrane-bounded periplasmic space"/>
    <property type="evidence" value="ECO:0007669"/>
    <property type="project" value="TreeGrafter"/>
</dbReference>
<feature type="chain" id="PRO_5007083891" evidence="3">
    <location>
        <begin position="24"/>
        <end position="1250"/>
    </location>
</feature>
<dbReference type="InterPro" id="IPR002508">
    <property type="entry name" value="MurNAc-LAA_cat"/>
</dbReference>
<reference evidence="5 6" key="1">
    <citation type="submission" date="2016-02" db="EMBL/GenBank/DDBJ databases">
        <authorList>
            <consortium name="Pathogen Informatics"/>
        </authorList>
    </citation>
    <scope>NUCLEOTIDE SEQUENCE [LARGE SCALE GENOMIC DNA]</scope>
    <source>
        <strain evidence="5 6">LSS52</strain>
    </source>
</reference>
<dbReference type="GO" id="GO:0008745">
    <property type="term" value="F:N-acetylmuramoyl-L-alanine amidase activity"/>
    <property type="evidence" value="ECO:0007669"/>
    <property type="project" value="UniProtKB-EC"/>
</dbReference>
<evidence type="ECO:0000256" key="2">
    <source>
        <dbReference type="SAM" id="MobiDB-lite"/>
    </source>
</evidence>
<dbReference type="AlphaFoldDB" id="A0A0Z8HJM8"/>